<reference evidence="1 2" key="1">
    <citation type="submission" date="2018-08" db="EMBL/GenBank/DDBJ databases">
        <title>Genomic Encyclopedia of Archaeal and Bacterial Type Strains, Phase II (KMG-II): from individual species to whole genera.</title>
        <authorList>
            <person name="Goeker M."/>
        </authorList>
    </citation>
    <scope>NUCLEOTIDE SEQUENCE [LARGE SCALE GENOMIC DNA]</scope>
    <source>
        <strain evidence="1 2">ATCC 27112</strain>
    </source>
</reference>
<proteinExistence type="predicted"/>
<evidence type="ECO:0000313" key="2">
    <source>
        <dbReference type="Proteomes" id="UP000266506"/>
    </source>
</evidence>
<organism evidence="1 2">
    <name type="scientific">Anaeroplasma bactoclasticum</name>
    <dbReference type="NCBI Taxonomy" id="2088"/>
    <lineage>
        <taxon>Bacteria</taxon>
        <taxon>Bacillati</taxon>
        <taxon>Mycoplasmatota</taxon>
        <taxon>Mollicutes</taxon>
        <taxon>Anaeroplasmatales</taxon>
        <taxon>Anaeroplasmataceae</taxon>
        <taxon>Anaeroplasma</taxon>
    </lineage>
</organism>
<protein>
    <submittedName>
        <fullName evidence="1">RloB-like protein</fullName>
    </submittedName>
</protein>
<dbReference type="Pfam" id="PF13707">
    <property type="entry name" value="RloB"/>
    <property type="match status" value="1"/>
</dbReference>
<dbReference type="EMBL" id="QXEV01000020">
    <property type="protein sequence ID" value="RIA75430.1"/>
    <property type="molecule type" value="Genomic_DNA"/>
</dbReference>
<evidence type="ECO:0000313" key="1">
    <source>
        <dbReference type="EMBL" id="RIA75430.1"/>
    </source>
</evidence>
<dbReference type="RefSeq" id="WP_119016631.1">
    <property type="nucleotide sequence ID" value="NZ_QXEV01000020.1"/>
</dbReference>
<comment type="caution">
    <text evidence="1">The sequence shown here is derived from an EMBL/GenBank/DDBJ whole genome shotgun (WGS) entry which is preliminary data.</text>
</comment>
<sequence length="200" mass="23686">MGRIVKKKERKPLIVICSEGGKKSSEYYYFRNFATRDLRIQFSTGNSTDPEGMLQDLLKYMDNEDIKSEDDCKIYFIIDTDLDNNRIQRIKEYAAKCQKYNIEIITSAPTFEIWYIMHFRNNNLYFNNSSAVKREMSKIIGKDYQESMDLFKALESKMSFAMETAKAIKERIIRRNESYIDSNPHTCIPNVIEYINRKLQ</sequence>
<dbReference type="InParanoid" id="A0A397RM64"/>
<name>A0A397RM64_9MOLU</name>
<keyword evidence="2" id="KW-1185">Reference proteome</keyword>
<dbReference type="InterPro" id="IPR025591">
    <property type="entry name" value="RloB"/>
</dbReference>
<gene>
    <name evidence="1" type="ORF">EI71_01519</name>
</gene>
<dbReference type="AlphaFoldDB" id="A0A397RM64"/>
<dbReference type="OrthoDB" id="9796523at2"/>
<dbReference type="Proteomes" id="UP000266506">
    <property type="component" value="Unassembled WGS sequence"/>
</dbReference>
<accession>A0A397RM64</accession>